<evidence type="ECO:0000256" key="1">
    <source>
        <dbReference type="SAM" id="Phobius"/>
    </source>
</evidence>
<keyword evidence="1" id="KW-1133">Transmembrane helix</keyword>
<dbReference type="AlphaFoldDB" id="A0A1G1WD19"/>
<dbReference type="STRING" id="1802596.A2Z11_03805"/>
<name>A0A1G1WD19_9BACT</name>
<feature type="transmembrane region" description="Helical" evidence="1">
    <location>
        <begin position="93"/>
        <end position="112"/>
    </location>
</feature>
<keyword evidence="1" id="KW-0472">Membrane</keyword>
<evidence type="ECO:0000313" key="3">
    <source>
        <dbReference type="Proteomes" id="UP000176389"/>
    </source>
</evidence>
<gene>
    <name evidence="2" type="ORF">A2Z11_03805</name>
</gene>
<keyword evidence="1" id="KW-0812">Transmembrane</keyword>
<feature type="transmembrane region" description="Helical" evidence="1">
    <location>
        <begin position="12"/>
        <end position="35"/>
    </location>
</feature>
<dbReference type="EMBL" id="MHCS01000045">
    <property type="protein sequence ID" value="OGY25524.1"/>
    <property type="molecule type" value="Genomic_DNA"/>
</dbReference>
<feature type="transmembrane region" description="Helical" evidence="1">
    <location>
        <begin position="62"/>
        <end position="81"/>
    </location>
</feature>
<reference evidence="2 3" key="1">
    <citation type="journal article" date="2016" name="Nat. Commun.">
        <title>Thousands of microbial genomes shed light on interconnected biogeochemical processes in an aquifer system.</title>
        <authorList>
            <person name="Anantharaman K."/>
            <person name="Brown C.T."/>
            <person name="Hug L.A."/>
            <person name="Sharon I."/>
            <person name="Castelle C.J."/>
            <person name="Probst A.J."/>
            <person name="Thomas B.C."/>
            <person name="Singh A."/>
            <person name="Wilkins M.J."/>
            <person name="Karaoz U."/>
            <person name="Brodie E.L."/>
            <person name="Williams K.H."/>
            <person name="Hubbard S.S."/>
            <person name="Banfield J.F."/>
        </authorList>
    </citation>
    <scope>NUCLEOTIDE SEQUENCE [LARGE SCALE GENOMIC DNA]</scope>
</reference>
<accession>A0A1G1WD19</accession>
<comment type="caution">
    <text evidence="2">The sequence shown here is derived from an EMBL/GenBank/DDBJ whole genome shotgun (WGS) entry which is preliminary data.</text>
</comment>
<protein>
    <submittedName>
        <fullName evidence="2">Uncharacterized protein</fullName>
    </submittedName>
</protein>
<dbReference type="Proteomes" id="UP000176389">
    <property type="component" value="Unassembled WGS sequence"/>
</dbReference>
<organism evidence="2 3">
    <name type="scientific">Candidatus Woykebacteria bacterium RBG_16_43_9</name>
    <dbReference type="NCBI Taxonomy" id="1802596"/>
    <lineage>
        <taxon>Bacteria</taxon>
        <taxon>Candidatus Woykeibacteriota</taxon>
    </lineage>
</organism>
<proteinExistence type="predicted"/>
<evidence type="ECO:0000313" key="2">
    <source>
        <dbReference type="EMBL" id="OGY25524.1"/>
    </source>
</evidence>
<sequence length="119" mass="13652">MKNWLFSKLGGLSYRYLISLGISFIFTFLSALLIWQNNQGFPLAVPLWFSQVWGEGRLAEPVFLWLIPLTSSMVIIVNLIISRFFDQREKMLASILIWSSPVVSGLLFYTLFEIVSVVT</sequence>